<feature type="domain" description="Pectate lyase" evidence="11">
    <location>
        <begin position="96"/>
        <end position="357"/>
    </location>
</feature>
<keyword evidence="9" id="KW-0119">Carbohydrate metabolism</keyword>
<feature type="signal peptide" evidence="10">
    <location>
        <begin position="1"/>
        <end position="19"/>
    </location>
</feature>
<dbReference type="Pfam" id="PF00544">
    <property type="entry name" value="Pectate_lyase_4"/>
    <property type="match status" value="1"/>
</dbReference>
<protein>
    <recommendedName>
        <fullName evidence="8">pectin lyase</fullName>
        <ecNumber evidence="8">4.2.2.10</ecNumber>
    </recommendedName>
</protein>
<dbReference type="EC" id="4.2.2.10" evidence="8"/>
<evidence type="ECO:0000256" key="9">
    <source>
        <dbReference type="RuleBase" id="RU361173"/>
    </source>
</evidence>
<dbReference type="PANTHER" id="PTHR31683">
    <property type="entry name" value="PECTATE LYASE 18-RELATED"/>
    <property type="match status" value="1"/>
</dbReference>
<keyword evidence="5 9" id="KW-0456">Lyase</keyword>
<organism evidence="12 13">
    <name type="scientific">Macrophomina phaseolina</name>
    <dbReference type="NCBI Taxonomy" id="35725"/>
    <lineage>
        <taxon>Eukaryota</taxon>
        <taxon>Fungi</taxon>
        <taxon>Dikarya</taxon>
        <taxon>Ascomycota</taxon>
        <taxon>Pezizomycotina</taxon>
        <taxon>Dothideomycetes</taxon>
        <taxon>Dothideomycetes incertae sedis</taxon>
        <taxon>Botryosphaeriales</taxon>
        <taxon>Botryosphaeriaceae</taxon>
        <taxon>Macrophomina</taxon>
    </lineage>
</organism>
<keyword evidence="4" id="KW-0325">Glycoprotein</keyword>
<evidence type="ECO:0000256" key="7">
    <source>
        <dbReference type="ARBA" id="ARBA00037631"/>
    </source>
</evidence>
<evidence type="ECO:0000259" key="11">
    <source>
        <dbReference type="SMART" id="SM00656"/>
    </source>
</evidence>
<dbReference type="SMART" id="SM00656">
    <property type="entry name" value="Amb_all"/>
    <property type="match status" value="1"/>
</dbReference>
<evidence type="ECO:0000256" key="4">
    <source>
        <dbReference type="ARBA" id="ARBA00023180"/>
    </source>
</evidence>
<evidence type="ECO:0000256" key="2">
    <source>
        <dbReference type="ARBA" id="ARBA00022729"/>
    </source>
</evidence>
<keyword evidence="2 10" id="KW-0732">Signal</keyword>
<accession>A0ABQ8GAC3</accession>
<comment type="subcellular location">
    <subcellularLocation>
        <location evidence="9">Secreted</location>
    </subcellularLocation>
</comment>
<sequence length="455" mass="47516">MVNIAAVCRAAAFFLPVLAAAQSGVVGTPSGFAAGTTGGGDAAAAAPSDVAELISWLEDETPRVILIDKEFNFLGTEGTKSDQGCRPDSNKCPGKGGQDAINQANWCDNGNAGEGVSAVTVKYDQAALKGIAVKSNKSIVGVGDKGVLKGKGLSLTGGVENVIIQNIHITDLNPEYIWGGDAITLAGSDKVWNTAAEHEFHAIACFCGCQCCLEVPHPTSCYILYYAFNSKTNARNVDHVKISLVGRQMIVTGYDKAGRVTISNSEFDGQTDWSASCNGEHYWTVLVYGADDQITFANNYMHDTSGRSPKIGGADGAGITFHAVNNVFQTNKGHNFDIGSGAEVLLEGNTFNECNQPITSKSANEGGAIFNTPSGSESSCSSYLKRACQANTLTSSGDFGTYKDTSVLEGFNGATSIWEAVSAEEAAASVIANAGIGKLQGGASNSTAKFRRFQS</sequence>
<dbReference type="InterPro" id="IPR045032">
    <property type="entry name" value="PEL"/>
</dbReference>
<dbReference type="EMBL" id="JAGTJR010000014">
    <property type="protein sequence ID" value="KAH7049401.1"/>
    <property type="molecule type" value="Genomic_DNA"/>
</dbReference>
<comment type="caution">
    <text evidence="12">The sequence shown here is derived from an EMBL/GenBank/DDBJ whole genome shotgun (WGS) entry which is preliminary data.</text>
</comment>
<keyword evidence="9" id="KW-0964">Secreted</keyword>
<evidence type="ECO:0000313" key="13">
    <source>
        <dbReference type="Proteomes" id="UP000774617"/>
    </source>
</evidence>
<name>A0ABQ8GAC3_9PEZI</name>
<proteinExistence type="inferred from homology"/>
<evidence type="ECO:0000256" key="8">
    <source>
        <dbReference type="ARBA" id="ARBA00039082"/>
    </source>
</evidence>
<keyword evidence="13" id="KW-1185">Reference proteome</keyword>
<evidence type="ECO:0000256" key="6">
    <source>
        <dbReference type="ARBA" id="ARBA00036818"/>
    </source>
</evidence>
<dbReference type="SUPFAM" id="SSF51126">
    <property type="entry name" value="Pectin lyase-like"/>
    <property type="match status" value="2"/>
</dbReference>
<feature type="chain" id="PRO_5045868154" description="pectin lyase" evidence="10">
    <location>
        <begin position="20"/>
        <end position="455"/>
    </location>
</feature>
<dbReference type="InterPro" id="IPR011050">
    <property type="entry name" value="Pectin_lyase_fold/virulence"/>
</dbReference>
<evidence type="ECO:0000256" key="3">
    <source>
        <dbReference type="ARBA" id="ARBA00023157"/>
    </source>
</evidence>
<dbReference type="InterPro" id="IPR012334">
    <property type="entry name" value="Pectin_lyas_fold"/>
</dbReference>
<dbReference type="InterPro" id="IPR002022">
    <property type="entry name" value="Pec_lyase"/>
</dbReference>
<gene>
    <name evidence="12" type="ORF">B0J12DRAFT_700035</name>
</gene>
<keyword evidence="3" id="KW-1015">Disulfide bond</keyword>
<dbReference type="Gene3D" id="2.160.20.10">
    <property type="entry name" value="Single-stranded right-handed beta-helix, Pectin lyase-like"/>
    <property type="match status" value="2"/>
</dbReference>
<comment type="function">
    <text evidence="7">Pectinolytic enzymes consist of four classes of enzymes: pectin lyase, polygalacturonase, pectin methylesterase and rhamnogalacturonase. Among pectinolytic enzymes, pectin lyase is the most important in depolymerization of pectin, since it cleaves internal glycosidic bonds of highly methylated pectins.</text>
</comment>
<evidence type="ECO:0000313" key="12">
    <source>
        <dbReference type="EMBL" id="KAH7049401.1"/>
    </source>
</evidence>
<dbReference type="PANTHER" id="PTHR31683:SF67">
    <property type="entry name" value="PECTIN LYASE F-RELATED"/>
    <property type="match status" value="1"/>
</dbReference>
<comment type="similarity">
    <text evidence="1 9">Belongs to the polysaccharide lyase 1 family.</text>
</comment>
<evidence type="ECO:0000256" key="10">
    <source>
        <dbReference type="SAM" id="SignalP"/>
    </source>
</evidence>
<reference evidence="12 13" key="1">
    <citation type="journal article" date="2021" name="Nat. Commun.">
        <title>Genetic determinants of endophytism in the Arabidopsis root mycobiome.</title>
        <authorList>
            <person name="Mesny F."/>
            <person name="Miyauchi S."/>
            <person name="Thiergart T."/>
            <person name="Pickel B."/>
            <person name="Atanasova L."/>
            <person name="Karlsson M."/>
            <person name="Huettel B."/>
            <person name="Barry K.W."/>
            <person name="Haridas S."/>
            <person name="Chen C."/>
            <person name="Bauer D."/>
            <person name="Andreopoulos W."/>
            <person name="Pangilinan J."/>
            <person name="LaButti K."/>
            <person name="Riley R."/>
            <person name="Lipzen A."/>
            <person name="Clum A."/>
            <person name="Drula E."/>
            <person name="Henrissat B."/>
            <person name="Kohler A."/>
            <person name="Grigoriev I.V."/>
            <person name="Martin F.M."/>
            <person name="Hacquard S."/>
        </authorList>
    </citation>
    <scope>NUCLEOTIDE SEQUENCE [LARGE SCALE GENOMIC DNA]</scope>
    <source>
        <strain evidence="12 13">MPI-SDFR-AT-0080</strain>
    </source>
</reference>
<dbReference type="Proteomes" id="UP000774617">
    <property type="component" value="Unassembled WGS sequence"/>
</dbReference>
<comment type="catalytic activity">
    <reaction evidence="6">
        <text>Eliminative cleavage of (1-&gt;4)-alpha-D-galacturonan methyl ester to give oligosaccharides with 4-deoxy-6-O-methyl-alpha-D-galact-4-enuronosyl groups at their non-reducing ends.</text>
        <dbReference type="EC" id="4.2.2.10"/>
    </reaction>
</comment>
<dbReference type="GO" id="GO:0016829">
    <property type="term" value="F:lyase activity"/>
    <property type="evidence" value="ECO:0007669"/>
    <property type="project" value="UniProtKB-KW"/>
</dbReference>
<keyword evidence="9" id="KW-0624">Polysaccharide degradation</keyword>
<evidence type="ECO:0000256" key="5">
    <source>
        <dbReference type="ARBA" id="ARBA00023239"/>
    </source>
</evidence>
<evidence type="ECO:0000256" key="1">
    <source>
        <dbReference type="ARBA" id="ARBA00010980"/>
    </source>
</evidence>